<accession>A0A0M2PNJ7</accession>
<dbReference type="AlphaFoldDB" id="A0A0M2PNJ7"/>
<dbReference type="Proteomes" id="UP000034681">
    <property type="component" value="Unassembled WGS sequence"/>
</dbReference>
<dbReference type="STRING" id="317619.GCA_000332315_02648"/>
<protein>
    <submittedName>
        <fullName evidence="1">Membrane protein</fullName>
    </submittedName>
</protein>
<name>A0A0M2PNJ7_PROHO</name>
<comment type="caution">
    <text evidence="1">The sequence shown here is derived from an EMBL/GenBank/DDBJ whole genome shotgun (WGS) entry which is preliminary data.</text>
</comment>
<proteinExistence type="predicted"/>
<dbReference type="EMBL" id="AJTX02000010">
    <property type="protein sequence ID" value="KKI98190.1"/>
    <property type="molecule type" value="Genomic_DNA"/>
</dbReference>
<evidence type="ECO:0000313" key="1">
    <source>
        <dbReference type="EMBL" id="KKI98190.1"/>
    </source>
</evidence>
<organism evidence="1 2">
    <name type="scientific">Prochlorothrix hollandica PCC 9006 = CALU 1027</name>
    <dbReference type="NCBI Taxonomy" id="317619"/>
    <lineage>
        <taxon>Bacteria</taxon>
        <taxon>Bacillati</taxon>
        <taxon>Cyanobacteriota</taxon>
        <taxon>Cyanophyceae</taxon>
        <taxon>Prochlorotrichales</taxon>
        <taxon>Prochlorotrichaceae</taxon>
        <taxon>Prochlorothrix</taxon>
    </lineage>
</organism>
<evidence type="ECO:0000313" key="2">
    <source>
        <dbReference type="Proteomes" id="UP000034681"/>
    </source>
</evidence>
<dbReference type="OrthoDB" id="290767at2"/>
<reference evidence="1" key="1">
    <citation type="submission" date="2012-04" db="EMBL/GenBank/DDBJ databases">
        <authorList>
            <person name="Borisov I.G."/>
            <person name="Ivanikova N.V."/>
            <person name="Pinevich A.V."/>
        </authorList>
    </citation>
    <scope>NUCLEOTIDE SEQUENCE</scope>
    <source>
        <strain evidence="1">CALU 1027</strain>
    </source>
</reference>
<gene>
    <name evidence="1" type="ORF">PROH_21170</name>
</gene>
<keyword evidence="2" id="KW-1185">Reference proteome</keyword>
<sequence>MKMTDYFRNVVPEKHPGIKLEWVKSVINAPMSKSIQSDNRIVLWGKIPEAEDRILRVVLLEDGETIHNAFFDRSFLKKHKQGETL</sequence>